<keyword evidence="6 7" id="KW-0472">Membrane</keyword>
<evidence type="ECO:0000256" key="7">
    <source>
        <dbReference type="SAM" id="Phobius"/>
    </source>
</evidence>
<feature type="transmembrane region" description="Helical" evidence="7">
    <location>
        <begin position="87"/>
        <end position="105"/>
    </location>
</feature>
<feature type="transmembrane region" description="Helical" evidence="7">
    <location>
        <begin position="111"/>
        <end position="135"/>
    </location>
</feature>
<evidence type="ECO:0000256" key="6">
    <source>
        <dbReference type="ARBA" id="ARBA00023136"/>
    </source>
</evidence>
<reference evidence="9 10" key="1">
    <citation type="submission" date="2020-08" db="EMBL/GenBank/DDBJ databases">
        <title>Genomic Encyclopedia of Type Strains, Phase IV (KMG-IV): sequencing the most valuable type-strain genomes for metagenomic binning, comparative biology and taxonomic classification.</title>
        <authorList>
            <person name="Goeker M."/>
        </authorList>
    </citation>
    <scope>NUCLEOTIDE SEQUENCE [LARGE SCALE GENOMIC DNA]</scope>
    <source>
        <strain evidence="9 10">DSM 102255</strain>
    </source>
</reference>
<feature type="domain" description="Glycine transporter" evidence="8">
    <location>
        <begin position="90"/>
        <end position="163"/>
    </location>
</feature>
<dbReference type="PANTHER" id="PTHR30506">
    <property type="entry name" value="INNER MEMBRANE PROTEIN"/>
    <property type="match status" value="1"/>
</dbReference>
<organism evidence="9 10">
    <name type="scientific">Sphingobium subterraneum</name>
    <dbReference type="NCBI Taxonomy" id="627688"/>
    <lineage>
        <taxon>Bacteria</taxon>
        <taxon>Pseudomonadati</taxon>
        <taxon>Pseudomonadota</taxon>
        <taxon>Alphaproteobacteria</taxon>
        <taxon>Sphingomonadales</taxon>
        <taxon>Sphingomonadaceae</taxon>
        <taxon>Sphingobium</taxon>
    </lineage>
</organism>
<dbReference type="GO" id="GO:0005886">
    <property type="term" value="C:plasma membrane"/>
    <property type="evidence" value="ECO:0007669"/>
    <property type="project" value="UniProtKB-SubCell"/>
</dbReference>
<dbReference type="Proteomes" id="UP000552700">
    <property type="component" value="Unassembled WGS sequence"/>
</dbReference>
<comment type="caution">
    <text evidence="9">The sequence shown here is derived from an EMBL/GenBank/DDBJ whole genome shotgun (WGS) entry which is preliminary data.</text>
</comment>
<feature type="transmembrane region" description="Helical" evidence="7">
    <location>
        <begin position="57"/>
        <end position="78"/>
    </location>
</feature>
<comment type="similarity">
    <text evidence="2">Belongs to the UPF0126 family.</text>
</comment>
<sequence length="208" mass="21415">MPPLELLSYAGLVVFAASGAIAAAERKHTIVEFMFFATVTAVGGGTVRDLLIDAPVFWVAGNGPLGTCVVTALLVWLLGERVWNARILVWLDACGLVAFAVLGAAKTLALGFPALVAVAMGVLTGTFGGIVRDVLANRPSILLGREIYVTATIVSAGLFVLLSRMGLASMPAGIIGVSAGFALRGGALVFGWTLPGYRDLNANESSPG</sequence>
<dbReference type="EMBL" id="JACIJP010000005">
    <property type="protein sequence ID" value="MBB6125117.1"/>
    <property type="molecule type" value="Genomic_DNA"/>
</dbReference>
<evidence type="ECO:0000256" key="4">
    <source>
        <dbReference type="ARBA" id="ARBA00022692"/>
    </source>
</evidence>
<evidence type="ECO:0000256" key="5">
    <source>
        <dbReference type="ARBA" id="ARBA00022989"/>
    </source>
</evidence>
<dbReference type="RefSeq" id="WP_184081414.1">
    <property type="nucleotide sequence ID" value="NZ_JACIJP010000005.1"/>
</dbReference>
<accession>A0A841J2S4</accession>
<keyword evidence="3" id="KW-1003">Cell membrane</keyword>
<feature type="transmembrane region" description="Helical" evidence="7">
    <location>
        <begin position="6"/>
        <end position="24"/>
    </location>
</feature>
<feature type="transmembrane region" description="Helical" evidence="7">
    <location>
        <begin position="147"/>
        <end position="167"/>
    </location>
</feature>
<evidence type="ECO:0000256" key="3">
    <source>
        <dbReference type="ARBA" id="ARBA00022475"/>
    </source>
</evidence>
<comment type="subcellular location">
    <subcellularLocation>
        <location evidence="1">Cell membrane</location>
        <topology evidence="1">Multi-pass membrane protein</topology>
    </subcellularLocation>
</comment>
<dbReference type="AlphaFoldDB" id="A0A841J2S4"/>
<evidence type="ECO:0000256" key="2">
    <source>
        <dbReference type="ARBA" id="ARBA00008193"/>
    </source>
</evidence>
<protein>
    <submittedName>
        <fullName evidence="9">Putative membrane protein YeiH</fullName>
    </submittedName>
</protein>
<dbReference type="PANTHER" id="PTHR30506:SF3">
    <property type="entry name" value="UPF0126 INNER MEMBRANE PROTEIN YADS-RELATED"/>
    <property type="match status" value="1"/>
</dbReference>
<dbReference type="InterPro" id="IPR005115">
    <property type="entry name" value="Gly_transporter"/>
</dbReference>
<dbReference type="Pfam" id="PF03458">
    <property type="entry name" value="Gly_transporter"/>
    <property type="match status" value="2"/>
</dbReference>
<feature type="domain" description="Glycine transporter" evidence="8">
    <location>
        <begin position="6"/>
        <end position="78"/>
    </location>
</feature>
<evidence type="ECO:0000256" key="1">
    <source>
        <dbReference type="ARBA" id="ARBA00004651"/>
    </source>
</evidence>
<keyword evidence="4 7" id="KW-0812">Transmembrane</keyword>
<proteinExistence type="inferred from homology"/>
<gene>
    <name evidence="9" type="ORF">FHS92_002874</name>
</gene>
<feature type="transmembrane region" description="Helical" evidence="7">
    <location>
        <begin position="173"/>
        <end position="194"/>
    </location>
</feature>
<evidence type="ECO:0000313" key="10">
    <source>
        <dbReference type="Proteomes" id="UP000552700"/>
    </source>
</evidence>
<evidence type="ECO:0000313" key="9">
    <source>
        <dbReference type="EMBL" id="MBB6125117.1"/>
    </source>
</evidence>
<feature type="transmembrane region" description="Helical" evidence="7">
    <location>
        <begin position="31"/>
        <end position="51"/>
    </location>
</feature>
<keyword evidence="5 7" id="KW-1133">Transmembrane helix</keyword>
<keyword evidence="10" id="KW-1185">Reference proteome</keyword>
<evidence type="ECO:0000259" key="8">
    <source>
        <dbReference type="Pfam" id="PF03458"/>
    </source>
</evidence>
<name>A0A841J2S4_9SPHN</name>